<dbReference type="PANTHER" id="PTHR34187">
    <property type="entry name" value="FGR18P"/>
    <property type="match status" value="1"/>
</dbReference>
<keyword evidence="2" id="KW-1003">Cell membrane</keyword>
<evidence type="ECO:0000256" key="5">
    <source>
        <dbReference type="ARBA" id="ARBA00023136"/>
    </source>
</evidence>
<keyword evidence="9" id="KW-1185">Reference proteome</keyword>
<accession>A0A5M3T2D0</accession>
<evidence type="ECO:0000256" key="2">
    <source>
        <dbReference type="ARBA" id="ARBA00022475"/>
    </source>
</evidence>
<feature type="transmembrane region" description="Helical" evidence="6">
    <location>
        <begin position="109"/>
        <end position="132"/>
    </location>
</feature>
<feature type="transmembrane region" description="Helical" evidence="6">
    <location>
        <begin position="71"/>
        <end position="89"/>
    </location>
</feature>
<dbReference type="PANTHER" id="PTHR34187:SF2">
    <property type="entry name" value="DUF202 DOMAIN-CONTAINING PROTEIN"/>
    <property type="match status" value="1"/>
</dbReference>
<dbReference type="Proteomes" id="UP000326169">
    <property type="component" value="Unassembled WGS sequence"/>
</dbReference>
<dbReference type="InterPro" id="IPR003807">
    <property type="entry name" value="DUF202"/>
</dbReference>
<feature type="domain" description="DUF202" evidence="7">
    <location>
        <begin position="21"/>
        <end position="96"/>
    </location>
</feature>
<evidence type="ECO:0000313" key="9">
    <source>
        <dbReference type="Proteomes" id="UP000326169"/>
    </source>
</evidence>
<evidence type="ECO:0000256" key="4">
    <source>
        <dbReference type="ARBA" id="ARBA00022989"/>
    </source>
</evidence>
<feature type="transmembrane region" description="Helical" evidence="6">
    <location>
        <begin position="30"/>
        <end position="51"/>
    </location>
</feature>
<dbReference type="GeneID" id="301682790"/>
<comment type="subcellular location">
    <subcellularLocation>
        <location evidence="1">Cell membrane</location>
        <topology evidence="1">Multi-pass membrane protein</topology>
    </subcellularLocation>
</comment>
<keyword evidence="3 6" id="KW-0812">Transmembrane</keyword>
<keyword evidence="5 6" id="KW-0472">Membrane</keyword>
<gene>
    <name evidence="8" type="ORF">NIES46_19350</name>
</gene>
<evidence type="ECO:0000256" key="6">
    <source>
        <dbReference type="SAM" id="Phobius"/>
    </source>
</evidence>
<evidence type="ECO:0000313" key="8">
    <source>
        <dbReference type="EMBL" id="GCE93883.1"/>
    </source>
</evidence>
<name>A0A5M3T2D0_LIMPL</name>
<dbReference type="EMBL" id="BIMW01000081">
    <property type="protein sequence ID" value="GCE93883.1"/>
    <property type="molecule type" value="Genomic_DNA"/>
</dbReference>
<evidence type="ECO:0000256" key="3">
    <source>
        <dbReference type="ARBA" id="ARBA00022692"/>
    </source>
</evidence>
<protein>
    <recommendedName>
        <fullName evidence="7">DUF202 domain-containing protein</fullName>
    </recommendedName>
</protein>
<evidence type="ECO:0000256" key="1">
    <source>
        <dbReference type="ARBA" id="ARBA00004651"/>
    </source>
</evidence>
<dbReference type="InterPro" id="IPR052053">
    <property type="entry name" value="IM_YidH-like"/>
</dbReference>
<keyword evidence="4 6" id="KW-1133">Transmembrane helix</keyword>
<reference evidence="8 9" key="1">
    <citation type="journal article" date="2019" name="J Genomics">
        <title>The Draft Genome of a Hydrogen-producing Cyanobacterium, Arthrospira platensis NIES-46.</title>
        <authorList>
            <person name="Suzuki S."/>
            <person name="Yamaguchi H."/>
            <person name="Kawachi M."/>
        </authorList>
    </citation>
    <scope>NUCLEOTIDE SEQUENCE [LARGE SCALE GENOMIC DNA]</scope>
    <source>
        <strain evidence="8 9">NIES-46</strain>
    </source>
</reference>
<evidence type="ECO:0000259" key="7">
    <source>
        <dbReference type="Pfam" id="PF02656"/>
    </source>
</evidence>
<comment type="caution">
    <text evidence="8">The sequence shown here is derived from an EMBL/GenBank/DDBJ whole genome shotgun (WGS) entry which is preliminary data.</text>
</comment>
<dbReference type="Pfam" id="PF02656">
    <property type="entry name" value="DUF202"/>
    <property type="match status" value="1"/>
</dbReference>
<sequence length="134" mass="14838">MTSIDPNPPPKNLNNELAKERNRAASERTLMAWIRTCLSLIGFGFGIDQIVTVIYEETGDAYLNPLRLSRFLGLSFIALGTLALITASIDHRQELKRICRDDYLYTPRISQALTVAVILAILGVVAFLGIMLSS</sequence>
<dbReference type="RefSeq" id="WP_006620055.1">
    <property type="nucleotide sequence ID" value="NZ_BIMW01000081.1"/>
</dbReference>
<organism evidence="8 9">
    <name type="scientific">Limnospira platensis NIES-46</name>
    <dbReference type="NCBI Taxonomy" id="1236695"/>
    <lineage>
        <taxon>Bacteria</taxon>
        <taxon>Bacillati</taxon>
        <taxon>Cyanobacteriota</taxon>
        <taxon>Cyanophyceae</taxon>
        <taxon>Oscillatoriophycideae</taxon>
        <taxon>Oscillatoriales</taxon>
        <taxon>Sirenicapillariaceae</taxon>
        <taxon>Limnospira</taxon>
    </lineage>
</organism>
<proteinExistence type="predicted"/>